<evidence type="ECO:0000313" key="5">
    <source>
        <dbReference type="Proteomes" id="UP000194798"/>
    </source>
</evidence>
<accession>A0A251XDB6</accession>
<dbReference type="SUPFAM" id="SSF49764">
    <property type="entry name" value="HSP20-like chaperones"/>
    <property type="match status" value="1"/>
</dbReference>
<dbReference type="AlphaFoldDB" id="A0A251XDB6"/>
<organism evidence="4 5">
    <name type="scientific">Thioflexithrix psekupsensis</name>
    <dbReference type="NCBI Taxonomy" id="1570016"/>
    <lineage>
        <taxon>Bacteria</taxon>
        <taxon>Pseudomonadati</taxon>
        <taxon>Pseudomonadota</taxon>
        <taxon>Gammaproteobacteria</taxon>
        <taxon>Thiotrichales</taxon>
        <taxon>Thioflexithrix</taxon>
    </lineage>
</organism>
<sequence length="147" mass="16890">MSTVRQEPWDLFKQVFKDLNHWYEQTQAYGDQSTVATSNWIPAVDIREEAQQFVLEADIPGVDPQAIEVSMENGMLTIKGTRELVDKEEHKSYRRVERVRGHFYRRFSLPETADAENIAASEKHGVLTITIPKKAVAQPRKIAVNIH</sequence>
<evidence type="ECO:0000256" key="1">
    <source>
        <dbReference type="PROSITE-ProRule" id="PRU00285"/>
    </source>
</evidence>
<dbReference type="Gene3D" id="2.60.40.790">
    <property type="match status" value="1"/>
</dbReference>
<dbReference type="EMBL" id="MSLT01000001">
    <property type="protein sequence ID" value="OUD16331.1"/>
    <property type="molecule type" value="Genomic_DNA"/>
</dbReference>
<dbReference type="InterPro" id="IPR002068">
    <property type="entry name" value="A-crystallin/Hsp20_dom"/>
</dbReference>
<gene>
    <name evidence="4" type="ORF">TPSD3_00360</name>
</gene>
<dbReference type="PANTHER" id="PTHR11527">
    <property type="entry name" value="HEAT-SHOCK PROTEIN 20 FAMILY MEMBER"/>
    <property type="match status" value="1"/>
</dbReference>
<feature type="domain" description="SHSP" evidence="3">
    <location>
        <begin position="35"/>
        <end position="147"/>
    </location>
</feature>
<comment type="caution">
    <text evidence="4">The sequence shown here is derived from an EMBL/GenBank/DDBJ whole genome shotgun (WGS) entry which is preliminary data.</text>
</comment>
<evidence type="ECO:0000259" key="3">
    <source>
        <dbReference type="PROSITE" id="PS01031"/>
    </source>
</evidence>
<reference evidence="4 5" key="1">
    <citation type="submission" date="2016-12" db="EMBL/GenBank/DDBJ databases">
        <title>Thioflexothrix psekupsii D3 genome sequencing and assembly.</title>
        <authorList>
            <person name="Fomenkov A."/>
            <person name="Vincze T."/>
            <person name="Grabovich M."/>
            <person name="Anton B.P."/>
            <person name="Dubinina G."/>
            <person name="Orlova M."/>
            <person name="Belousova E."/>
            <person name="Roberts R.J."/>
        </authorList>
    </citation>
    <scope>NUCLEOTIDE SEQUENCE [LARGE SCALE GENOMIC DNA]</scope>
    <source>
        <strain evidence="4">D3</strain>
    </source>
</reference>
<keyword evidence="5" id="KW-1185">Reference proteome</keyword>
<dbReference type="Proteomes" id="UP000194798">
    <property type="component" value="Unassembled WGS sequence"/>
</dbReference>
<dbReference type="Pfam" id="PF00011">
    <property type="entry name" value="HSP20"/>
    <property type="match status" value="1"/>
</dbReference>
<dbReference type="PROSITE" id="PS01031">
    <property type="entry name" value="SHSP"/>
    <property type="match status" value="1"/>
</dbReference>
<dbReference type="InterPro" id="IPR008978">
    <property type="entry name" value="HSP20-like_chaperone"/>
</dbReference>
<dbReference type="OrthoDB" id="9792695at2"/>
<evidence type="ECO:0000313" key="4">
    <source>
        <dbReference type="EMBL" id="OUD16331.1"/>
    </source>
</evidence>
<dbReference type="InterPro" id="IPR031107">
    <property type="entry name" value="Small_HSP"/>
</dbReference>
<name>A0A251XDB6_9GAMM</name>
<evidence type="ECO:0000256" key="2">
    <source>
        <dbReference type="RuleBase" id="RU003616"/>
    </source>
</evidence>
<dbReference type="CDD" id="cd06464">
    <property type="entry name" value="ACD_sHsps-like"/>
    <property type="match status" value="1"/>
</dbReference>
<protein>
    <submittedName>
        <fullName evidence="4">Heat-shock protein Hsp20</fullName>
    </submittedName>
</protein>
<comment type="similarity">
    <text evidence="1 2">Belongs to the small heat shock protein (HSP20) family.</text>
</comment>
<proteinExistence type="inferred from homology"/>